<feature type="transmembrane region" description="Helical" evidence="5">
    <location>
        <begin position="532"/>
        <end position="554"/>
    </location>
</feature>
<comment type="subcellular location">
    <subcellularLocation>
        <location evidence="1">Membrane</location>
        <topology evidence="1">Multi-pass membrane protein</topology>
    </subcellularLocation>
</comment>
<keyword evidence="4 5" id="KW-0472">Membrane</keyword>
<feature type="transmembrane region" description="Helical" evidence="5">
    <location>
        <begin position="502"/>
        <end position="520"/>
    </location>
</feature>
<reference evidence="7" key="1">
    <citation type="submission" date="2022-12" db="EMBL/GenBank/DDBJ databases">
        <title>Chromosome-level genome assembly of the bean flower thrips Megalurothrips usitatus.</title>
        <authorList>
            <person name="Ma L."/>
            <person name="Liu Q."/>
            <person name="Li H."/>
            <person name="Cai W."/>
        </authorList>
    </citation>
    <scope>NUCLEOTIDE SEQUENCE</scope>
    <source>
        <strain evidence="7">Cailab_2022a</strain>
    </source>
</reference>
<feature type="domain" description="Cationic amino acid transporter C-terminal" evidence="6">
    <location>
        <begin position="533"/>
        <end position="583"/>
    </location>
</feature>
<feature type="transmembrane region" description="Helical" evidence="5">
    <location>
        <begin position="279"/>
        <end position="305"/>
    </location>
</feature>
<feature type="transmembrane region" description="Helical" evidence="5">
    <location>
        <begin position="238"/>
        <end position="258"/>
    </location>
</feature>
<feature type="transmembrane region" description="Helical" evidence="5">
    <location>
        <begin position="377"/>
        <end position="396"/>
    </location>
</feature>
<dbReference type="GO" id="GO:0097638">
    <property type="term" value="P:L-arginine import across plasma membrane"/>
    <property type="evidence" value="ECO:0007669"/>
    <property type="project" value="TreeGrafter"/>
</dbReference>
<dbReference type="GO" id="GO:0061459">
    <property type="term" value="F:L-arginine transmembrane transporter activity"/>
    <property type="evidence" value="ECO:0007669"/>
    <property type="project" value="TreeGrafter"/>
</dbReference>
<evidence type="ECO:0000313" key="7">
    <source>
        <dbReference type="EMBL" id="KAJ1523702.1"/>
    </source>
</evidence>
<dbReference type="PANTHER" id="PTHR43243:SF105">
    <property type="entry name" value="CATIONIC AMINO ACID TRANSPORTER C-TERMINAL DOMAIN-CONTAINING PROTEIN"/>
    <property type="match status" value="1"/>
</dbReference>
<comment type="caution">
    <text evidence="7">The sequence shown here is derived from an EMBL/GenBank/DDBJ whole genome shotgun (WGS) entry which is preliminary data.</text>
</comment>
<evidence type="ECO:0000256" key="3">
    <source>
        <dbReference type="ARBA" id="ARBA00022989"/>
    </source>
</evidence>
<dbReference type="Gene3D" id="1.20.1740.10">
    <property type="entry name" value="Amino acid/polyamine transporter I"/>
    <property type="match status" value="1"/>
</dbReference>
<name>A0AAV7XG78_9NEOP</name>
<feature type="transmembrane region" description="Helical" evidence="5">
    <location>
        <begin position="560"/>
        <end position="578"/>
    </location>
</feature>
<evidence type="ECO:0000256" key="1">
    <source>
        <dbReference type="ARBA" id="ARBA00004141"/>
    </source>
</evidence>
<feature type="transmembrane region" description="Helical" evidence="5">
    <location>
        <begin position="71"/>
        <end position="91"/>
    </location>
</feature>
<keyword evidence="8" id="KW-1185">Reference proteome</keyword>
<dbReference type="EMBL" id="JAPTSV010000010">
    <property type="protein sequence ID" value="KAJ1523702.1"/>
    <property type="molecule type" value="Genomic_DNA"/>
</dbReference>
<dbReference type="PANTHER" id="PTHR43243">
    <property type="entry name" value="INNER MEMBRANE TRANSPORTER YGJI-RELATED"/>
    <property type="match status" value="1"/>
</dbReference>
<keyword evidence="3 5" id="KW-1133">Transmembrane helix</keyword>
<gene>
    <name evidence="7" type="ORF">ONE63_001536</name>
</gene>
<dbReference type="GO" id="GO:0005886">
    <property type="term" value="C:plasma membrane"/>
    <property type="evidence" value="ECO:0007669"/>
    <property type="project" value="TreeGrafter"/>
</dbReference>
<accession>A0AAV7XG78</accession>
<dbReference type="InterPro" id="IPR002293">
    <property type="entry name" value="AA/rel_permease1"/>
</dbReference>
<feature type="transmembrane region" description="Helical" evidence="5">
    <location>
        <begin position="103"/>
        <end position="124"/>
    </location>
</feature>
<dbReference type="FunFam" id="1.20.1740.10:FF:000010">
    <property type="entry name" value="probable cationic amino acid transporter"/>
    <property type="match status" value="1"/>
</dbReference>
<evidence type="ECO:0000313" key="8">
    <source>
        <dbReference type="Proteomes" id="UP001075354"/>
    </source>
</evidence>
<sequence>MIVHINLKPLQEAVSGLWGVASRRKRMSDEPSQLARVLNLVDLTMLGVGATLGLGVYVLTGKVAHGEAGPAVLLSFIIASVASLFAGLCYCEFAARVPKAGSAYVYAYVAVGEVVAFVIGWTLILEYAIGTSSIARGVSTYIDNLVDHRMERFFSDTMPFGVPSLAEYPDFFSFAVIVAMTALLAFGVKESSLFNNVLSFLNLAVVTIAVVTCAVYANPKNWSLAPRPGNPDDGEGGFVPYGVKGIIQGAATCFFGFVGFDGIATTSEEAKNPRRNIPLAIVISLVIVMVTYCSIAVVLTLAQPYYLLDREATFTVVFREMKLPVVMWVVTMGAVFALSASLVGVMFPLPRIMYAMAQDGLIFSVFARVNGRTKTPVIATVVAGSLAAVLALIFDLDQLTEMMSIGTLLAYTVVGLCVLVLRYTSVAALANTRRATRPSPRTSGAAGILVFAMSECARPAPPLPHDRRASLTRVSSAALLTLALCVLLKVAGNDVYTDPMPWLAPLLALLVPLIIVVVLLDQQPRTDVSQLSFTVPCLPYLPAVSLFLNLYLMMNLAVDTWIRFAVWMFIGGVLYVGYSLRHSTERLLEVAEKSMAETKADQATMVIIVAEHPVDTTYT</sequence>
<organism evidence="7 8">
    <name type="scientific">Megalurothrips usitatus</name>
    <name type="common">bean blossom thrips</name>
    <dbReference type="NCBI Taxonomy" id="439358"/>
    <lineage>
        <taxon>Eukaryota</taxon>
        <taxon>Metazoa</taxon>
        <taxon>Ecdysozoa</taxon>
        <taxon>Arthropoda</taxon>
        <taxon>Hexapoda</taxon>
        <taxon>Insecta</taxon>
        <taxon>Pterygota</taxon>
        <taxon>Neoptera</taxon>
        <taxon>Paraneoptera</taxon>
        <taxon>Thysanoptera</taxon>
        <taxon>Terebrantia</taxon>
        <taxon>Thripoidea</taxon>
        <taxon>Thripidae</taxon>
        <taxon>Megalurothrips</taxon>
    </lineage>
</organism>
<dbReference type="PIRSF" id="PIRSF006060">
    <property type="entry name" value="AA_transporter"/>
    <property type="match status" value="1"/>
</dbReference>
<evidence type="ECO:0000256" key="2">
    <source>
        <dbReference type="ARBA" id="ARBA00022692"/>
    </source>
</evidence>
<dbReference type="Pfam" id="PF13906">
    <property type="entry name" value="AA_permease_C"/>
    <property type="match status" value="1"/>
</dbReference>
<proteinExistence type="predicted"/>
<dbReference type="Pfam" id="PF13520">
    <property type="entry name" value="AA_permease_2"/>
    <property type="match status" value="1"/>
</dbReference>
<feature type="transmembrane region" description="Helical" evidence="5">
    <location>
        <begin position="34"/>
        <end position="59"/>
    </location>
</feature>
<dbReference type="GO" id="GO:0000064">
    <property type="term" value="F:L-ornithine transmembrane transporter activity"/>
    <property type="evidence" value="ECO:0007669"/>
    <property type="project" value="TreeGrafter"/>
</dbReference>
<feature type="transmembrane region" description="Helical" evidence="5">
    <location>
        <begin position="200"/>
        <end position="218"/>
    </location>
</feature>
<feature type="transmembrane region" description="Helical" evidence="5">
    <location>
        <begin position="471"/>
        <end position="490"/>
    </location>
</feature>
<evidence type="ECO:0000259" key="6">
    <source>
        <dbReference type="Pfam" id="PF13906"/>
    </source>
</evidence>
<feature type="transmembrane region" description="Helical" evidence="5">
    <location>
        <begin position="408"/>
        <end position="430"/>
    </location>
</feature>
<protein>
    <recommendedName>
        <fullName evidence="6">Cationic amino acid transporter C-terminal domain-containing protein</fullName>
    </recommendedName>
</protein>
<evidence type="ECO:0000256" key="4">
    <source>
        <dbReference type="ARBA" id="ARBA00023136"/>
    </source>
</evidence>
<evidence type="ECO:0000256" key="5">
    <source>
        <dbReference type="SAM" id="Phobius"/>
    </source>
</evidence>
<dbReference type="AlphaFoldDB" id="A0AAV7XG78"/>
<keyword evidence="2 5" id="KW-0812">Transmembrane</keyword>
<dbReference type="Proteomes" id="UP001075354">
    <property type="component" value="Chromosome 10"/>
</dbReference>
<feature type="transmembrane region" description="Helical" evidence="5">
    <location>
        <begin position="325"/>
        <end position="347"/>
    </location>
</feature>
<feature type="transmembrane region" description="Helical" evidence="5">
    <location>
        <begin position="171"/>
        <end position="188"/>
    </location>
</feature>
<dbReference type="InterPro" id="IPR029485">
    <property type="entry name" value="CAT_C"/>
</dbReference>
<dbReference type="GO" id="GO:0015189">
    <property type="term" value="F:L-lysine transmembrane transporter activity"/>
    <property type="evidence" value="ECO:0007669"/>
    <property type="project" value="TreeGrafter"/>
</dbReference>